<comment type="subcellular location">
    <subcellularLocation>
        <location evidence="1">Membrane</location>
        <topology evidence="1">Multi-pass membrane protein</topology>
    </subcellularLocation>
</comment>
<dbReference type="InterPro" id="IPR045863">
    <property type="entry name" value="CorA_TM1_TM2"/>
</dbReference>
<sequence>MATPQDVDALLRQLDDHRDAYLATFQQMHDLLTKQLASSTDSSGTTLPPSTQNGAVRPHSLGTEHKPRLSSSRFRHRKSSFGRHTQPASTASRGTGEDSDDDDCDYALYAHEPLQTQTYDDIMLRDHLMKHIWREGGKKILKGIIGVPTRITQPGLFPPKRGLAGDRSDLTHYQFWDVGDDGAPIAVGTESTEDLSTAMRIWNSLRTLNPATKEQKAVGRITIIREPSPALFAAIHLTHNKFFDMDHMFDELVESGGSTAVFNGAFDGDERRQRSFVFNLEYYTLIGDGCRPMSWQLADRKVKDNSYDIRISRCSSIVALSLQGTQIKKVKNSARRAEQSHGCAYDPFSPWQVLNVQAFPDLKSNGDVHDASKHYVNGVEAFLVTLLGEFRDALVRFEKLTEEIVRITRPPDDFMFDLKVRDRLQFEDEQYTYTRRYFWAYQTLGTIMASIKSMVDAYEDTFTEDVWQGNHKTIWPIMDETSPRNKYYRMRMDALRKKFEREIANFIKLRKEVYEHREEVVGLREELFVGTSIQESRNSVKNTEITIQQGHNIKLLTLVSIFFLPLTFVTSVFGMTNMPEERQYWHFGIVTATVCIPFFILIGSLNTVRGMTFWRKKTSNAFKHALNFFAWISGRPKNHAAWEAKKAIERRDSRRSTDPSADELKGSPAAIRLRRWSTNQKAEFEEKKLEEEESRDELGVGVAVRRPAEAYTRRSSIARLWTEEKAFGRGYGTKEEV</sequence>
<dbReference type="EMBL" id="CP134189">
    <property type="protein sequence ID" value="WPB05064.1"/>
    <property type="molecule type" value="Genomic_DNA"/>
</dbReference>
<evidence type="ECO:0000313" key="8">
    <source>
        <dbReference type="Proteomes" id="UP001302367"/>
    </source>
</evidence>
<feature type="transmembrane region" description="Helical" evidence="6">
    <location>
        <begin position="584"/>
        <end position="608"/>
    </location>
</feature>
<proteinExistence type="predicted"/>
<dbReference type="SUPFAM" id="SSF144083">
    <property type="entry name" value="Magnesium transport protein CorA, transmembrane region"/>
    <property type="match status" value="1"/>
</dbReference>
<keyword evidence="3 6" id="KW-1133">Transmembrane helix</keyword>
<reference evidence="7 8" key="1">
    <citation type="submission" date="2023-09" db="EMBL/GenBank/DDBJ databases">
        <title>Complete-Gapless Cercospora beticola genome.</title>
        <authorList>
            <person name="Wyatt N.A."/>
            <person name="Spanner R.E."/>
            <person name="Bolton M.D."/>
        </authorList>
    </citation>
    <scope>NUCLEOTIDE SEQUENCE [LARGE SCALE GENOMIC DNA]</scope>
    <source>
        <strain evidence="7">Cb09-40</strain>
    </source>
</reference>
<evidence type="ECO:0000256" key="5">
    <source>
        <dbReference type="SAM" id="MobiDB-lite"/>
    </source>
</evidence>
<dbReference type="InterPro" id="IPR002523">
    <property type="entry name" value="MgTranspt_CorA/ZnTranspt_ZntB"/>
</dbReference>
<organism evidence="7 8">
    <name type="scientific">Cercospora beticola</name>
    <name type="common">Sugarbeet leaf spot fungus</name>
    <dbReference type="NCBI Taxonomy" id="122368"/>
    <lineage>
        <taxon>Eukaryota</taxon>
        <taxon>Fungi</taxon>
        <taxon>Dikarya</taxon>
        <taxon>Ascomycota</taxon>
        <taxon>Pezizomycotina</taxon>
        <taxon>Dothideomycetes</taxon>
        <taxon>Dothideomycetidae</taxon>
        <taxon>Mycosphaerellales</taxon>
        <taxon>Mycosphaerellaceae</taxon>
        <taxon>Cercospora</taxon>
    </lineage>
</organism>
<dbReference type="RefSeq" id="XP_065459277.1">
    <property type="nucleotide sequence ID" value="XM_065603205.1"/>
</dbReference>
<evidence type="ECO:0000256" key="4">
    <source>
        <dbReference type="ARBA" id="ARBA00023136"/>
    </source>
</evidence>
<evidence type="ECO:0000256" key="3">
    <source>
        <dbReference type="ARBA" id="ARBA00022989"/>
    </source>
</evidence>
<dbReference type="Proteomes" id="UP001302367">
    <property type="component" value="Chromosome 6"/>
</dbReference>
<evidence type="ECO:0000256" key="1">
    <source>
        <dbReference type="ARBA" id="ARBA00004141"/>
    </source>
</evidence>
<keyword evidence="2 6" id="KW-0812">Transmembrane</keyword>
<evidence type="ECO:0000256" key="2">
    <source>
        <dbReference type="ARBA" id="ARBA00022692"/>
    </source>
</evidence>
<feature type="transmembrane region" description="Helical" evidence="6">
    <location>
        <begin position="555"/>
        <end position="578"/>
    </location>
</feature>
<evidence type="ECO:0000313" key="7">
    <source>
        <dbReference type="EMBL" id="WPB05064.1"/>
    </source>
</evidence>
<dbReference type="Pfam" id="PF01544">
    <property type="entry name" value="CorA"/>
    <property type="match status" value="1"/>
</dbReference>
<dbReference type="Gene3D" id="1.20.58.340">
    <property type="entry name" value="Magnesium transport protein CorA, transmembrane region"/>
    <property type="match status" value="1"/>
</dbReference>
<dbReference type="GeneID" id="35432295"/>
<feature type="region of interest" description="Disordered" evidence="5">
    <location>
        <begin position="37"/>
        <end position="100"/>
    </location>
</feature>
<evidence type="ECO:0000256" key="6">
    <source>
        <dbReference type="SAM" id="Phobius"/>
    </source>
</evidence>
<gene>
    <name evidence="7" type="ORF">RHO25_009713</name>
</gene>
<protein>
    <submittedName>
        <fullName evidence="7">Uncharacterized protein</fullName>
    </submittedName>
</protein>
<keyword evidence="8" id="KW-1185">Reference proteome</keyword>
<feature type="compositionally biased region" description="Polar residues" evidence="5">
    <location>
        <begin position="37"/>
        <end position="54"/>
    </location>
</feature>
<accession>A0ABZ0NZN9</accession>
<keyword evidence="4 6" id="KW-0472">Membrane</keyword>
<name>A0ABZ0NZN9_CERBT</name>